<dbReference type="Proteomes" id="UP001176941">
    <property type="component" value="Chromosome 14"/>
</dbReference>
<organism evidence="2 3">
    <name type="scientific">Rangifer tarandus platyrhynchus</name>
    <name type="common">Svalbard reindeer</name>
    <dbReference type="NCBI Taxonomy" id="3082113"/>
    <lineage>
        <taxon>Eukaryota</taxon>
        <taxon>Metazoa</taxon>
        <taxon>Chordata</taxon>
        <taxon>Craniata</taxon>
        <taxon>Vertebrata</taxon>
        <taxon>Euteleostomi</taxon>
        <taxon>Mammalia</taxon>
        <taxon>Eutheria</taxon>
        <taxon>Laurasiatheria</taxon>
        <taxon>Artiodactyla</taxon>
        <taxon>Ruminantia</taxon>
        <taxon>Pecora</taxon>
        <taxon>Cervidae</taxon>
        <taxon>Odocoileinae</taxon>
        <taxon>Rangifer</taxon>
    </lineage>
</organism>
<keyword evidence="1" id="KW-1133">Transmembrane helix</keyword>
<evidence type="ECO:0000256" key="1">
    <source>
        <dbReference type="SAM" id="Phobius"/>
    </source>
</evidence>
<feature type="transmembrane region" description="Helical" evidence="1">
    <location>
        <begin position="65"/>
        <end position="85"/>
    </location>
</feature>
<keyword evidence="3" id="KW-1185">Reference proteome</keyword>
<evidence type="ECO:0000313" key="3">
    <source>
        <dbReference type="Proteomes" id="UP001176941"/>
    </source>
</evidence>
<protein>
    <submittedName>
        <fullName evidence="2">Uncharacterized protein</fullName>
    </submittedName>
</protein>
<sequence length="99" mass="11056">MGFFRQDTGVSCHDSPPPGDLPKLEIKPGFSWQLLHCKRILYSQATGKPFINRSAFIYSLNQQTIIGYLLLSWIFGGCNYMLGIIHVMKSLHLSSGGIP</sequence>
<dbReference type="EMBL" id="OX459950">
    <property type="protein sequence ID" value="CAI9156426.1"/>
    <property type="molecule type" value="Genomic_DNA"/>
</dbReference>
<keyword evidence="1" id="KW-0472">Membrane</keyword>
<proteinExistence type="predicted"/>
<reference evidence="2" key="1">
    <citation type="submission" date="2023-04" db="EMBL/GenBank/DDBJ databases">
        <authorList>
            <consortium name="ELIXIR-Norway"/>
        </authorList>
    </citation>
    <scope>NUCLEOTIDE SEQUENCE [LARGE SCALE GENOMIC DNA]</scope>
</reference>
<accession>A0ABN8Y7L0</accession>
<evidence type="ECO:0000313" key="2">
    <source>
        <dbReference type="EMBL" id="CAI9156426.1"/>
    </source>
</evidence>
<keyword evidence="1" id="KW-0812">Transmembrane</keyword>
<gene>
    <name evidence="2" type="ORF">MRATA1EN1_LOCUS5388</name>
</gene>
<name>A0ABN8Y7L0_RANTA</name>